<reference evidence="2" key="1">
    <citation type="submission" date="2017-08" db="EMBL/GenBank/DDBJ databases">
        <title>A dynamic microbial community with high functional redundancy inhabits the cold, oxic subseafloor aquifer.</title>
        <authorList>
            <person name="Tully B.J."/>
            <person name="Wheat C.G."/>
            <person name="Glazer B.T."/>
            <person name="Huber J.A."/>
        </authorList>
    </citation>
    <scope>NUCLEOTIDE SEQUENCE [LARGE SCALE GENOMIC DNA]</scope>
</reference>
<dbReference type="AlphaFoldDB" id="A0A2A5AGV6"/>
<organism evidence="1 2">
    <name type="scientific">SAR86 cluster bacterium</name>
    <dbReference type="NCBI Taxonomy" id="2030880"/>
    <lineage>
        <taxon>Bacteria</taxon>
        <taxon>Pseudomonadati</taxon>
        <taxon>Pseudomonadota</taxon>
        <taxon>Gammaproteobacteria</taxon>
        <taxon>SAR86 cluster</taxon>
    </lineage>
</organism>
<evidence type="ECO:0000313" key="2">
    <source>
        <dbReference type="Proteomes" id="UP000218327"/>
    </source>
</evidence>
<evidence type="ECO:0000313" key="1">
    <source>
        <dbReference type="EMBL" id="PCJ18310.1"/>
    </source>
</evidence>
<gene>
    <name evidence="1" type="ORF">COA96_16965</name>
</gene>
<accession>A0A2A5AGV6</accession>
<dbReference type="EMBL" id="NVVJ01000101">
    <property type="protein sequence ID" value="PCJ18310.1"/>
    <property type="molecule type" value="Genomic_DNA"/>
</dbReference>
<name>A0A2A5AGV6_9GAMM</name>
<dbReference type="Proteomes" id="UP000218327">
    <property type="component" value="Unassembled WGS sequence"/>
</dbReference>
<protein>
    <submittedName>
        <fullName evidence="1">Uncharacterized protein</fullName>
    </submittedName>
</protein>
<proteinExistence type="predicted"/>
<sequence length="144" mass="16044">MIADLIRLVGSVGHDDINAWLSDALAVASVAEATSYANASLDRPAIERLFADRKAWENELISHPSVRLVRSPDWRNIVDADHVNTPIHAKARALHLVTHETMQMLEAAGNKWRDRELLNYIADGAWLAMRLVGIRDGIGETYHA</sequence>
<comment type="caution">
    <text evidence="1">The sequence shown here is derived from an EMBL/GenBank/DDBJ whole genome shotgun (WGS) entry which is preliminary data.</text>
</comment>